<evidence type="ECO:0000313" key="5">
    <source>
        <dbReference type="Proteomes" id="UP000231962"/>
    </source>
</evidence>
<feature type="domain" description="Glycosyltransferase 2-like" evidence="2">
    <location>
        <begin position="6"/>
        <end position="99"/>
    </location>
</feature>
<keyword evidence="4" id="KW-0808">Transferase</keyword>
<dbReference type="InterPro" id="IPR029044">
    <property type="entry name" value="Nucleotide-diphossugar_trans"/>
</dbReference>
<dbReference type="EMBL" id="NPDZ01000001">
    <property type="protein sequence ID" value="PJZ75096.1"/>
    <property type="molecule type" value="Genomic_DNA"/>
</dbReference>
<evidence type="ECO:0000313" key="3">
    <source>
        <dbReference type="EMBL" id="PJZ68741.1"/>
    </source>
</evidence>
<dbReference type="EMBL" id="NPDY01000016">
    <property type="protein sequence ID" value="PJZ68741.1"/>
    <property type="molecule type" value="Genomic_DNA"/>
</dbReference>
<name>A0A2M9ZSP8_9LEPT</name>
<dbReference type="PANTHER" id="PTHR43630:SF2">
    <property type="entry name" value="GLYCOSYLTRANSFERASE"/>
    <property type="match status" value="1"/>
</dbReference>
<reference evidence="5 6" key="1">
    <citation type="submission" date="2017-07" db="EMBL/GenBank/DDBJ databases">
        <title>Leptospira spp. isolated from tropical soils.</title>
        <authorList>
            <person name="Thibeaux R."/>
            <person name="Iraola G."/>
            <person name="Ferres I."/>
            <person name="Bierque E."/>
            <person name="Girault D."/>
            <person name="Soupe-Gilbert M.-E."/>
            <person name="Picardeau M."/>
            <person name="Goarant C."/>
        </authorList>
    </citation>
    <scope>NUCLEOTIDE SEQUENCE [LARGE SCALE GENOMIC DNA]</scope>
    <source>
        <strain evidence="4 6">FH1-B-B1</strain>
        <strain evidence="3 5">FH1-B-C1</strain>
    </source>
</reference>
<evidence type="ECO:0000256" key="1">
    <source>
        <dbReference type="ARBA" id="ARBA00038494"/>
    </source>
</evidence>
<evidence type="ECO:0000313" key="4">
    <source>
        <dbReference type="EMBL" id="PJZ75096.1"/>
    </source>
</evidence>
<dbReference type="AlphaFoldDB" id="A0A2M9ZSP8"/>
<dbReference type="RefSeq" id="WP_100714756.1">
    <property type="nucleotide sequence ID" value="NZ_NPDY01000016.1"/>
</dbReference>
<organism evidence="4 6">
    <name type="scientific">Leptospira perolatii</name>
    <dbReference type="NCBI Taxonomy" id="2023191"/>
    <lineage>
        <taxon>Bacteria</taxon>
        <taxon>Pseudomonadati</taxon>
        <taxon>Spirochaetota</taxon>
        <taxon>Spirochaetia</taxon>
        <taxon>Leptospirales</taxon>
        <taxon>Leptospiraceae</taxon>
        <taxon>Leptospira</taxon>
    </lineage>
</organism>
<evidence type="ECO:0000313" key="6">
    <source>
        <dbReference type="Proteomes" id="UP000231990"/>
    </source>
</evidence>
<gene>
    <name evidence="3" type="ORF">CH360_14395</name>
    <name evidence="4" type="ORF">CH373_03515</name>
</gene>
<accession>A0A2M9ZSP8</accession>
<dbReference type="Proteomes" id="UP000231990">
    <property type="component" value="Unassembled WGS sequence"/>
</dbReference>
<dbReference type="SUPFAM" id="SSF53448">
    <property type="entry name" value="Nucleotide-diphospho-sugar transferases"/>
    <property type="match status" value="1"/>
</dbReference>
<dbReference type="Pfam" id="PF00535">
    <property type="entry name" value="Glycos_transf_2"/>
    <property type="match status" value="1"/>
</dbReference>
<sequence>MPLSISACIITLNEEDTIARCISSLSFVSEVIVLDSGSTDRTKELAEKLGALVEYRKFDDYVAQKNYVVSLARNNWILTIDADEEVSPKLAEEIYEYFGGREPEEDGFLIPRLTMYMGRWIRHGGWYPNYKVRLFRKEKGKFEGGKVHESVTLTGKGKKLENPLFHYSYQNLSDHLNFINRYSDLSAQEKFAKGKRIGLFVSLGKAFYKFAWMYLVRFGFLDGRRGLVLAIMGFYYNFLKYAKVFEMSLTEKDRIRDEKKTNS</sequence>
<dbReference type="Gene3D" id="3.90.550.10">
    <property type="entry name" value="Spore Coat Polysaccharide Biosynthesis Protein SpsA, Chain A"/>
    <property type="match status" value="1"/>
</dbReference>
<evidence type="ECO:0000259" key="2">
    <source>
        <dbReference type="Pfam" id="PF00535"/>
    </source>
</evidence>
<dbReference type="CDD" id="cd02511">
    <property type="entry name" value="Beta4Glucosyltransferase"/>
    <property type="match status" value="1"/>
</dbReference>
<proteinExistence type="inferred from homology"/>
<protein>
    <submittedName>
        <fullName evidence="4">Glycosyl transferase</fullName>
    </submittedName>
</protein>
<keyword evidence="5" id="KW-1185">Reference proteome</keyword>
<dbReference type="PANTHER" id="PTHR43630">
    <property type="entry name" value="POLY-BETA-1,6-N-ACETYL-D-GLUCOSAMINE SYNTHASE"/>
    <property type="match status" value="1"/>
</dbReference>
<dbReference type="GO" id="GO:0016740">
    <property type="term" value="F:transferase activity"/>
    <property type="evidence" value="ECO:0007669"/>
    <property type="project" value="UniProtKB-KW"/>
</dbReference>
<comment type="caution">
    <text evidence="4">The sequence shown here is derived from an EMBL/GenBank/DDBJ whole genome shotgun (WGS) entry which is preliminary data.</text>
</comment>
<dbReference type="InterPro" id="IPR001173">
    <property type="entry name" value="Glyco_trans_2-like"/>
</dbReference>
<comment type="similarity">
    <text evidence="1">Belongs to the glycosyltransferase 2 family. WaaE/KdtX subfamily.</text>
</comment>
<dbReference type="OrthoDB" id="9815923at2"/>
<dbReference type="Proteomes" id="UP000231962">
    <property type="component" value="Unassembled WGS sequence"/>
</dbReference>